<dbReference type="EMBL" id="VFWZ01000007">
    <property type="protein sequence ID" value="TPN83368.1"/>
    <property type="molecule type" value="Genomic_DNA"/>
</dbReference>
<gene>
    <name evidence="2" type="ORF">FHK87_19290</name>
</gene>
<dbReference type="Pfam" id="PF00149">
    <property type="entry name" value="Metallophos"/>
    <property type="match status" value="1"/>
</dbReference>
<protein>
    <recommendedName>
        <fullName evidence="1">Calcineurin-like phosphoesterase domain-containing protein</fullName>
    </recommendedName>
</protein>
<dbReference type="PROSITE" id="PS51257">
    <property type="entry name" value="PROKAR_LIPOPROTEIN"/>
    <property type="match status" value="1"/>
</dbReference>
<dbReference type="InterPro" id="IPR051918">
    <property type="entry name" value="STPP_CPPED1"/>
</dbReference>
<dbReference type="InterPro" id="IPR029052">
    <property type="entry name" value="Metallo-depent_PP-like"/>
</dbReference>
<dbReference type="Gene3D" id="3.60.21.10">
    <property type="match status" value="1"/>
</dbReference>
<organism evidence="2 3">
    <name type="scientific">Aquimarina algicola</name>
    <dbReference type="NCBI Taxonomy" id="2589995"/>
    <lineage>
        <taxon>Bacteria</taxon>
        <taxon>Pseudomonadati</taxon>
        <taxon>Bacteroidota</taxon>
        <taxon>Flavobacteriia</taxon>
        <taxon>Flavobacteriales</taxon>
        <taxon>Flavobacteriaceae</taxon>
        <taxon>Aquimarina</taxon>
    </lineage>
</organism>
<dbReference type="OrthoDB" id="9809781at2"/>
<dbReference type="AlphaFoldDB" id="A0A504J5Y3"/>
<dbReference type="PANTHER" id="PTHR43143:SF1">
    <property type="entry name" value="SERINE_THREONINE-PROTEIN PHOSPHATASE CPPED1"/>
    <property type="match status" value="1"/>
</dbReference>
<evidence type="ECO:0000313" key="2">
    <source>
        <dbReference type="EMBL" id="TPN83368.1"/>
    </source>
</evidence>
<feature type="domain" description="Calcineurin-like phosphoesterase" evidence="1">
    <location>
        <begin position="52"/>
        <end position="296"/>
    </location>
</feature>
<dbReference type="Proteomes" id="UP000315540">
    <property type="component" value="Unassembled WGS sequence"/>
</dbReference>
<dbReference type="RefSeq" id="WP_140595421.1">
    <property type="nucleotide sequence ID" value="NZ_VFWZ01000007.1"/>
</dbReference>
<evidence type="ECO:0000259" key="1">
    <source>
        <dbReference type="Pfam" id="PF00149"/>
    </source>
</evidence>
<dbReference type="SUPFAM" id="SSF56300">
    <property type="entry name" value="Metallo-dependent phosphatases"/>
    <property type="match status" value="1"/>
</dbReference>
<dbReference type="PANTHER" id="PTHR43143">
    <property type="entry name" value="METALLOPHOSPHOESTERASE, CALCINEURIN SUPERFAMILY"/>
    <property type="match status" value="1"/>
</dbReference>
<accession>A0A504J5Y3</accession>
<sequence>MSFYQQKMLRYILGFLILISISCNQSLKNTKEQTSSHDNSKKNSVHTEKWKFVAFGDCRGHSADDPVNVPVLQKLVNEIITQKVDLVMFTGDICYGHANRKDLGDKEALEDLKRQMLLFRNTIAPLYENNIKVYIVRGNHEATQRNPDISGTAEHRPIWPKTKKVWDEVFSGKYRMPQNGPDREKNVTFFATHKNALVVGLDLYTARDRKLNKDGSIPKPSTKRVDQQWLDSILTVHKKAHLFSFTHEPAFKVDHKDCMHGDNSYQLDYSSYRDRFWKSVQNAGAKVYFCGHDHGYAMASVVDTIKASKDTMYQIVVGTAGAGKSINPVYDGYNSHYKIQPIDESKSYGFVLGEVRGNNVSLTYRYLEDDVFINKKPLSIKVDHKINP</sequence>
<dbReference type="GO" id="GO:0016787">
    <property type="term" value="F:hydrolase activity"/>
    <property type="evidence" value="ECO:0007669"/>
    <property type="project" value="InterPro"/>
</dbReference>
<comment type="caution">
    <text evidence="2">The sequence shown here is derived from an EMBL/GenBank/DDBJ whole genome shotgun (WGS) entry which is preliminary data.</text>
</comment>
<keyword evidence="3" id="KW-1185">Reference proteome</keyword>
<dbReference type="InterPro" id="IPR004843">
    <property type="entry name" value="Calcineurin-like_PHP"/>
</dbReference>
<name>A0A504J5Y3_9FLAO</name>
<evidence type="ECO:0000313" key="3">
    <source>
        <dbReference type="Proteomes" id="UP000315540"/>
    </source>
</evidence>
<reference evidence="2 3" key="1">
    <citation type="submission" date="2019-06" db="EMBL/GenBank/DDBJ databases">
        <authorList>
            <person name="Meng X."/>
        </authorList>
    </citation>
    <scope>NUCLEOTIDE SEQUENCE [LARGE SCALE GENOMIC DNA]</scope>
    <source>
        <strain evidence="2 3">M625</strain>
    </source>
</reference>
<proteinExistence type="predicted"/>